<reference evidence="2 3" key="1">
    <citation type="submission" date="2019-03" db="EMBL/GenBank/DDBJ databases">
        <title>Genomics of glacier-inhabiting Cryobacterium strains.</title>
        <authorList>
            <person name="Liu Q."/>
            <person name="Xin Y.-H."/>
        </authorList>
    </citation>
    <scope>NUCLEOTIDE SEQUENCE [LARGE SCALE GENOMIC DNA]</scope>
    <source>
        <strain evidence="2 3">MDB1-5</strain>
    </source>
</reference>
<keyword evidence="3" id="KW-1185">Reference proteome</keyword>
<name>A0ABY2IJA5_9MICO</name>
<dbReference type="EMBL" id="SOFS01000036">
    <property type="protein sequence ID" value="TFC18033.1"/>
    <property type="molecule type" value="Genomic_DNA"/>
</dbReference>
<feature type="region of interest" description="Disordered" evidence="1">
    <location>
        <begin position="204"/>
        <end position="230"/>
    </location>
</feature>
<accession>A0ABY2IJA5</accession>
<evidence type="ECO:0000256" key="1">
    <source>
        <dbReference type="SAM" id="MobiDB-lite"/>
    </source>
</evidence>
<dbReference type="Proteomes" id="UP000297604">
    <property type="component" value="Unassembled WGS sequence"/>
</dbReference>
<protein>
    <submittedName>
        <fullName evidence="2">Uncharacterized protein</fullName>
    </submittedName>
</protein>
<organism evidence="2 3">
    <name type="scientific">Cryobacterium glucosi</name>
    <dbReference type="NCBI Taxonomy" id="1259175"/>
    <lineage>
        <taxon>Bacteria</taxon>
        <taxon>Bacillati</taxon>
        <taxon>Actinomycetota</taxon>
        <taxon>Actinomycetes</taxon>
        <taxon>Micrococcales</taxon>
        <taxon>Microbacteriaceae</taxon>
        <taxon>Cryobacterium</taxon>
    </lineage>
</organism>
<gene>
    <name evidence="2" type="ORF">E3O46_15105</name>
</gene>
<comment type="caution">
    <text evidence="2">The sequence shown here is derived from an EMBL/GenBank/DDBJ whole genome shotgun (WGS) entry which is preliminary data.</text>
</comment>
<evidence type="ECO:0000313" key="2">
    <source>
        <dbReference type="EMBL" id="TFC18033.1"/>
    </source>
</evidence>
<proteinExistence type="predicted"/>
<feature type="compositionally biased region" description="Low complexity" evidence="1">
    <location>
        <begin position="221"/>
        <end position="230"/>
    </location>
</feature>
<sequence>MNEMNDAEAFRAPRALWLALVAVALGIAWFLCGGANPASATDLLPDAPPATDAAAPGLLNASVPELVASVPAFAVSVVADAPGVDTATIDAASADVPEAVGTAMTPILAAVAAEVPDVSIPDLSIPDVAGSPVTVPVAVPTIALAVSDLSTLATRTVITSVVPAGTVFVAPSAHPFPPSVRGTAGTPDAVASLTLLDAAASATGAPLGTPGHPVNLPQPTPDAAAPGGGSSASLLATCGSTRAASVAALRLTFEDDALPSSLSIDPGSSPA</sequence>
<evidence type="ECO:0000313" key="3">
    <source>
        <dbReference type="Proteomes" id="UP000297604"/>
    </source>
</evidence>